<dbReference type="InterPro" id="IPR019819">
    <property type="entry name" value="Carboxylesterase_B_CS"/>
</dbReference>
<dbReference type="SUPFAM" id="SSF53474">
    <property type="entry name" value="alpha/beta-Hydrolases"/>
    <property type="match status" value="1"/>
</dbReference>
<dbReference type="Proteomes" id="UP001353858">
    <property type="component" value="Unassembled WGS sequence"/>
</dbReference>
<feature type="compositionally biased region" description="Polar residues" evidence="4">
    <location>
        <begin position="853"/>
        <end position="864"/>
    </location>
</feature>
<evidence type="ECO:0000259" key="7">
    <source>
        <dbReference type="Pfam" id="PF00135"/>
    </source>
</evidence>
<evidence type="ECO:0000313" key="9">
    <source>
        <dbReference type="Proteomes" id="UP001353858"/>
    </source>
</evidence>
<feature type="region of interest" description="Disordered" evidence="4">
    <location>
        <begin position="1235"/>
        <end position="1281"/>
    </location>
</feature>
<comment type="caution">
    <text evidence="8">The sequence shown here is derived from an EMBL/GenBank/DDBJ whole genome shotgun (WGS) entry which is preliminary data.</text>
</comment>
<keyword evidence="2 6" id="KW-0732">Signal</keyword>
<evidence type="ECO:0000256" key="4">
    <source>
        <dbReference type="SAM" id="MobiDB-lite"/>
    </source>
</evidence>
<dbReference type="InterPro" id="IPR029058">
    <property type="entry name" value="AB_hydrolase_fold"/>
</dbReference>
<keyword evidence="9" id="KW-1185">Reference proteome</keyword>
<keyword evidence="5" id="KW-0472">Membrane</keyword>
<evidence type="ECO:0000256" key="5">
    <source>
        <dbReference type="SAM" id="Phobius"/>
    </source>
</evidence>
<keyword evidence="5" id="KW-0812">Transmembrane</keyword>
<dbReference type="InterPro" id="IPR002018">
    <property type="entry name" value="CarbesteraseB"/>
</dbReference>
<comment type="similarity">
    <text evidence="1">Belongs to the type-B carboxylesterase/lipase family.</text>
</comment>
<feature type="compositionally biased region" description="Low complexity" evidence="4">
    <location>
        <begin position="1248"/>
        <end position="1267"/>
    </location>
</feature>
<feature type="region of interest" description="Disordered" evidence="4">
    <location>
        <begin position="615"/>
        <end position="636"/>
    </location>
</feature>
<feature type="compositionally biased region" description="Polar residues" evidence="4">
    <location>
        <begin position="1068"/>
        <end position="1078"/>
    </location>
</feature>
<evidence type="ECO:0000313" key="8">
    <source>
        <dbReference type="EMBL" id="KAK4880718.1"/>
    </source>
</evidence>
<feature type="signal peptide" evidence="6">
    <location>
        <begin position="1"/>
        <end position="19"/>
    </location>
</feature>
<dbReference type="Pfam" id="PF00135">
    <property type="entry name" value="COesterase"/>
    <property type="match status" value="1"/>
</dbReference>
<evidence type="ECO:0000256" key="1">
    <source>
        <dbReference type="ARBA" id="ARBA00005964"/>
    </source>
</evidence>
<evidence type="ECO:0000256" key="2">
    <source>
        <dbReference type="ARBA" id="ARBA00022729"/>
    </source>
</evidence>
<feature type="domain" description="Carboxylesterase type B" evidence="7">
    <location>
        <begin position="38"/>
        <end position="597"/>
    </location>
</feature>
<organism evidence="8 9">
    <name type="scientific">Aquatica leii</name>
    <dbReference type="NCBI Taxonomy" id="1421715"/>
    <lineage>
        <taxon>Eukaryota</taxon>
        <taxon>Metazoa</taxon>
        <taxon>Ecdysozoa</taxon>
        <taxon>Arthropoda</taxon>
        <taxon>Hexapoda</taxon>
        <taxon>Insecta</taxon>
        <taxon>Pterygota</taxon>
        <taxon>Neoptera</taxon>
        <taxon>Endopterygota</taxon>
        <taxon>Coleoptera</taxon>
        <taxon>Polyphaga</taxon>
        <taxon>Elateriformia</taxon>
        <taxon>Elateroidea</taxon>
        <taxon>Lampyridae</taxon>
        <taxon>Luciolinae</taxon>
        <taxon>Aquatica</taxon>
    </lineage>
</organism>
<feature type="region of interest" description="Disordered" evidence="4">
    <location>
        <begin position="1068"/>
        <end position="1096"/>
    </location>
</feature>
<proteinExistence type="inferred from homology"/>
<evidence type="ECO:0000256" key="6">
    <source>
        <dbReference type="SAM" id="SignalP"/>
    </source>
</evidence>
<evidence type="ECO:0000256" key="3">
    <source>
        <dbReference type="ARBA" id="ARBA00023180"/>
    </source>
</evidence>
<feature type="region of interest" description="Disordered" evidence="4">
    <location>
        <begin position="834"/>
        <end position="879"/>
    </location>
</feature>
<accession>A0AAN7PB70</accession>
<dbReference type="Gene3D" id="3.40.50.1820">
    <property type="entry name" value="alpha/beta hydrolase"/>
    <property type="match status" value="1"/>
</dbReference>
<feature type="transmembrane region" description="Helical" evidence="5">
    <location>
        <begin position="700"/>
        <end position="724"/>
    </location>
</feature>
<keyword evidence="5" id="KW-1133">Transmembrane helix</keyword>
<name>A0AAN7PB70_9COLE</name>
<dbReference type="PROSITE" id="PS00941">
    <property type="entry name" value="CARBOXYLESTERASE_B_2"/>
    <property type="match status" value="1"/>
</dbReference>
<gene>
    <name evidence="8" type="ORF">RN001_008864</name>
</gene>
<feature type="compositionally biased region" description="Basic and acidic residues" evidence="4">
    <location>
        <begin position="834"/>
        <end position="852"/>
    </location>
</feature>
<protein>
    <recommendedName>
        <fullName evidence="7">Carboxylesterase type B domain-containing protein</fullName>
    </recommendedName>
</protein>
<sequence length="1281" mass="144599">MSPLRKLLLIISFITYVRAQSHAYDYGYATNVKQYTRRIQLKQGTLQGVVVEPRVNRALPPVEQFLGIPYAAPPTRELRFMPPGSAPSWFGIKIADSFGPVCPQKFPEKNKMGPEREEYFEKLVKHLILNQSEDCLYLNIYAPVQDLEVPLPIYPVMVYIHGESYEWNSGNPYDGSVLATYGKVVVVTLNFRLGVFGFLKTGMEETASSNFGLVDQIAALLWVQNNIAAFGGNPNLVTVFGHGTGAVCANLLMLSPMVNGEGSKQLFKRAILMGGTALTDWAFAGKPRQVTYQVAGSLNCPGTEAEFASCLRTRNLNEIVNASAATDYFVTKFGPIIDSRVIPNDPRLNLAKYSDLLKKFELMYGVTEIESAHLLGPVGLTHGLLEKERDQELKKYLRVKCETKPELCVSRTLEEYIGKVIEFPVHDQARNTFTQPGIDRAKQARDKLLEILSDARSTAPVVQMGKLHSVANPQSYFYVFGHAPSSKEHIRNKSVQGDELPYVFGVPLDGPKFHFKDHYTVHERLLSEIMMTYLTSFAYTGDPNVNRRSEFYNLNPIDWVQFEIEWPEYDIETEAYLYLDIPPQIKYKYRNKEVKYWNEILPEILRESEVDQAFYDSQKTTSKPPRTPPPWLHPKPVNKDTTKDFNSYNNFHKPLHPQPTAVYGTIIYDKEMSTSKNTVERGTVITEAPEAEKTGNATNLLVIVGCLFLLINIFVFAALYYKCVRLKNKERKRREEYEANVNIDNAAEKNTKLPESKPAMDGCNIMKMISKPPKSEDIYEAIKMSEDGSNTKFKLMRQLSSSTIDPHTKVRDWIAHEIVHRCSPRYLRRTRQQYADEHKAKQNKEQESKNTPDSDSTLGQSPTRPVSPEEKTNEFLNLSVQRKPSEIPVLKTVRKTGKVSIAIDATPTGRGISILRQQPVELTKSLDYQESDVEKEPQLKRSLTLDDVVSLPNKEDQKASFTTVNLRHPRVRINHQHSKSDPIELQPLESLQTLQPCEISTDINVTCKDELEDIIQPLTTEQQLQTIKRRNFPKVLPDFPSKEHSASKRRSMPIQGFLNLPIPEISSFSQPTSPTNKINARVPPAPPPRTTSASKTPTVLRVCESPAALAEEPPIPEEPEVTYNNLYIGPLVPNIAKKQEKTTDLYKQSIQQIYDHLKPPKPTETAIERKEPKTIISANPLNPVKRPDPKIVIKPTIAKKSNELINKVGARVVARNSADEKYDLSKIIGTSSDQTINKHKNQKISQIPTPTKVTTPPNKTSSSSESTPSEESDTGTVVKRA</sequence>
<dbReference type="PANTHER" id="PTHR43903">
    <property type="entry name" value="NEUROLIGIN"/>
    <property type="match status" value="1"/>
</dbReference>
<dbReference type="EMBL" id="JARPUR010000003">
    <property type="protein sequence ID" value="KAK4880718.1"/>
    <property type="molecule type" value="Genomic_DNA"/>
</dbReference>
<dbReference type="InterPro" id="IPR051093">
    <property type="entry name" value="Neuroligin/BSAL"/>
</dbReference>
<feature type="chain" id="PRO_5043005627" description="Carboxylesterase type B domain-containing protein" evidence="6">
    <location>
        <begin position="20"/>
        <end position="1281"/>
    </location>
</feature>
<keyword evidence="3" id="KW-0325">Glycoprotein</keyword>
<reference evidence="9" key="1">
    <citation type="submission" date="2023-01" db="EMBL/GenBank/DDBJ databases">
        <title>Key to firefly adult light organ development and bioluminescence: homeobox transcription factors regulate luciferase expression and transportation to peroxisome.</title>
        <authorList>
            <person name="Fu X."/>
        </authorList>
    </citation>
    <scope>NUCLEOTIDE SEQUENCE [LARGE SCALE GENOMIC DNA]</scope>
</reference>